<dbReference type="PROSITE" id="PS50893">
    <property type="entry name" value="ABC_TRANSPORTER_2"/>
    <property type="match status" value="1"/>
</dbReference>
<dbReference type="InterPro" id="IPR003593">
    <property type="entry name" value="AAA+_ATPase"/>
</dbReference>
<accession>A0A151B2Y8</accession>
<gene>
    <name evidence="10" type="primary">glnQ_1</name>
    <name evidence="10" type="ORF">CLTEP_17770</name>
</gene>
<dbReference type="InterPro" id="IPR030679">
    <property type="entry name" value="ABC_ATPase_HisP-typ"/>
</dbReference>
<dbReference type="SUPFAM" id="SSF52540">
    <property type="entry name" value="P-loop containing nucleoside triphosphate hydrolases"/>
    <property type="match status" value="1"/>
</dbReference>
<organism evidence="10 11">
    <name type="scientific">Clostridium tepidiprofundi DSM 19306</name>
    <dbReference type="NCBI Taxonomy" id="1121338"/>
    <lineage>
        <taxon>Bacteria</taxon>
        <taxon>Bacillati</taxon>
        <taxon>Bacillota</taxon>
        <taxon>Clostridia</taxon>
        <taxon>Eubacteriales</taxon>
        <taxon>Clostridiaceae</taxon>
        <taxon>Clostridium</taxon>
    </lineage>
</organism>
<dbReference type="CDD" id="cd03262">
    <property type="entry name" value="ABC_HisP_GlnQ"/>
    <property type="match status" value="1"/>
</dbReference>
<evidence type="ECO:0000256" key="4">
    <source>
        <dbReference type="ARBA" id="ARBA00022475"/>
    </source>
</evidence>
<dbReference type="Gene3D" id="3.40.50.300">
    <property type="entry name" value="P-loop containing nucleotide triphosphate hydrolases"/>
    <property type="match status" value="1"/>
</dbReference>
<keyword evidence="5" id="KW-0547">Nucleotide-binding</keyword>
<dbReference type="GO" id="GO:0005886">
    <property type="term" value="C:plasma membrane"/>
    <property type="evidence" value="ECO:0007669"/>
    <property type="project" value="UniProtKB-SubCell"/>
</dbReference>
<dbReference type="InterPro" id="IPR027417">
    <property type="entry name" value="P-loop_NTPase"/>
</dbReference>
<keyword evidence="8" id="KW-0472">Membrane</keyword>
<dbReference type="PANTHER" id="PTHR43166">
    <property type="entry name" value="AMINO ACID IMPORT ATP-BINDING PROTEIN"/>
    <property type="match status" value="1"/>
</dbReference>
<dbReference type="GO" id="GO:0016887">
    <property type="term" value="F:ATP hydrolysis activity"/>
    <property type="evidence" value="ECO:0007669"/>
    <property type="project" value="InterPro"/>
</dbReference>
<dbReference type="FunFam" id="3.40.50.300:FF:000020">
    <property type="entry name" value="Amino acid ABC transporter ATP-binding component"/>
    <property type="match status" value="1"/>
</dbReference>
<dbReference type="Pfam" id="PF00005">
    <property type="entry name" value="ABC_tran"/>
    <property type="match status" value="1"/>
</dbReference>
<name>A0A151B2Y8_9CLOT</name>
<evidence type="ECO:0000256" key="7">
    <source>
        <dbReference type="ARBA" id="ARBA00022970"/>
    </source>
</evidence>
<dbReference type="Proteomes" id="UP000075531">
    <property type="component" value="Unassembled WGS sequence"/>
</dbReference>
<dbReference type="SMART" id="SM00382">
    <property type="entry name" value="AAA"/>
    <property type="match status" value="1"/>
</dbReference>
<dbReference type="InterPro" id="IPR017871">
    <property type="entry name" value="ABC_transporter-like_CS"/>
</dbReference>
<dbReference type="GO" id="GO:0015424">
    <property type="term" value="F:ABC-type amino acid transporter activity"/>
    <property type="evidence" value="ECO:0007669"/>
    <property type="project" value="InterPro"/>
</dbReference>
<proteinExistence type="inferred from homology"/>
<comment type="subcellular location">
    <subcellularLocation>
        <location evidence="1">Cell membrane</location>
        <topology evidence="1">Peripheral membrane protein</topology>
    </subcellularLocation>
</comment>
<keyword evidence="7" id="KW-0029">Amino-acid transport</keyword>
<reference evidence="10 11" key="1">
    <citation type="submission" date="2016-02" db="EMBL/GenBank/DDBJ databases">
        <title>Genome sequence of Clostridium tepidiprofundi DSM 19306.</title>
        <authorList>
            <person name="Poehlein A."/>
            <person name="Daniel R."/>
        </authorList>
    </citation>
    <scope>NUCLEOTIDE SEQUENCE [LARGE SCALE GENOMIC DNA]</scope>
    <source>
        <strain evidence="10 11">DSM 19306</strain>
    </source>
</reference>
<dbReference type="PROSITE" id="PS00211">
    <property type="entry name" value="ABC_TRANSPORTER_1"/>
    <property type="match status" value="1"/>
</dbReference>
<comment type="similarity">
    <text evidence="2">Belongs to the ABC transporter superfamily.</text>
</comment>
<evidence type="ECO:0000259" key="9">
    <source>
        <dbReference type="PROSITE" id="PS50893"/>
    </source>
</evidence>
<dbReference type="GO" id="GO:0005524">
    <property type="term" value="F:ATP binding"/>
    <property type="evidence" value="ECO:0007669"/>
    <property type="project" value="UniProtKB-KW"/>
</dbReference>
<dbReference type="AlphaFoldDB" id="A0A151B2Y8"/>
<dbReference type="PIRSF" id="PIRSF039085">
    <property type="entry name" value="ABC_ATPase_HisP"/>
    <property type="match status" value="1"/>
</dbReference>
<dbReference type="InterPro" id="IPR003439">
    <property type="entry name" value="ABC_transporter-like_ATP-bd"/>
</dbReference>
<evidence type="ECO:0000256" key="8">
    <source>
        <dbReference type="ARBA" id="ARBA00023136"/>
    </source>
</evidence>
<evidence type="ECO:0000256" key="6">
    <source>
        <dbReference type="ARBA" id="ARBA00022840"/>
    </source>
</evidence>
<protein>
    <submittedName>
        <fullName evidence="10">Glutamine transport ATP-binding protein GlnQ</fullName>
    </submittedName>
</protein>
<feature type="domain" description="ABC transporter" evidence="9">
    <location>
        <begin position="4"/>
        <end position="248"/>
    </location>
</feature>
<keyword evidence="3" id="KW-0813">Transport</keyword>
<dbReference type="OrthoDB" id="9804199at2"/>
<comment type="caution">
    <text evidence="10">The sequence shown here is derived from an EMBL/GenBank/DDBJ whole genome shotgun (WGS) entry which is preliminary data.</text>
</comment>
<dbReference type="STRING" id="1121338.CLTEP_17770"/>
<sequence length="253" mass="28170">MEILKLRDIDKYYGDNQILKNVNTTVREGDVISIIGPSGSGKSTLLRCIIGLEKINRGLIEVNGKVIAGFDENGKKINIPKQVVKEGYMNMGMVFQDFNLFPHKTVLENVIEAPLIVKKMSKKGAVTLAKEQLDKVGLLDKINSYPSQLSGGQKQRVAIARALAMKPEIILFDEPTSALDPELVGEVLNVIKELALEKMTMLIVTHQMDFARKLSDRIIFMDKGSILEDAPPEEIFNNSSNTRIKEFVNSILV</sequence>
<dbReference type="PANTHER" id="PTHR43166:SF9">
    <property type="entry name" value="GLUTAMATE_ASPARTATE IMPORT ATP-BINDING PROTEIN GLTL"/>
    <property type="match status" value="1"/>
</dbReference>
<evidence type="ECO:0000313" key="11">
    <source>
        <dbReference type="Proteomes" id="UP000075531"/>
    </source>
</evidence>
<keyword evidence="4" id="KW-1003">Cell membrane</keyword>
<keyword evidence="11" id="KW-1185">Reference proteome</keyword>
<dbReference type="PATRIC" id="fig|1121338.3.peg.1818"/>
<evidence type="ECO:0000313" key="10">
    <source>
        <dbReference type="EMBL" id="KYH34278.1"/>
    </source>
</evidence>
<keyword evidence="6 10" id="KW-0067">ATP-binding</keyword>
<evidence type="ECO:0000256" key="5">
    <source>
        <dbReference type="ARBA" id="ARBA00022741"/>
    </source>
</evidence>
<dbReference type="EMBL" id="LTBA01000020">
    <property type="protein sequence ID" value="KYH34278.1"/>
    <property type="molecule type" value="Genomic_DNA"/>
</dbReference>
<evidence type="ECO:0000256" key="2">
    <source>
        <dbReference type="ARBA" id="ARBA00005417"/>
    </source>
</evidence>
<dbReference type="InterPro" id="IPR050086">
    <property type="entry name" value="MetN_ABC_transporter-like"/>
</dbReference>
<evidence type="ECO:0000256" key="3">
    <source>
        <dbReference type="ARBA" id="ARBA00022448"/>
    </source>
</evidence>
<evidence type="ECO:0000256" key="1">
    <source>
        <dbReference type="ARBA" id="ARBA00004202"/>
    </source>
</evidence>